<evidence type="ECO:0000256" key="3">
    <source>
        <dbReference type="ARBA" id="ARBA00022801"/>
    </source>
</evidence>
<dbReference type="PANTHER" id="PTHR21581:SF6">
    <property type="entry name" value="TRAFFICKING PROTEIN PARTICLE COMPLEX SUBUNIT 12"/>
    <property type="match status" value="1"/>
</dbReference>
<dbReference type="GO" id="GO:0008360">
    <property type="term" value="P:regulation of cell shape"/>
    <property type="evidence" value="ECO:0007669"/>
    <property type="project" value="UniProtKB-KW"/>
</dbReference>
<sequence>MLLTSIKRILKNSAICATVISTVVFSTTISSQAAAYSVTPETGVLLSCVGTEVFSDANPGTYVTTVKANTPVNVIGRTSNGFWQVDVNGTPYYISQQALSTMPNKTAYRLTSFDAGAVLVANASNGKLIYSQGAMDKLEPASTTKIMTALLTVEAIEAGKISLETPVMVSNSALAALPSDASHVSPRLSPGEIMNVDQLLTAMMVSSDCQASNVLAELVAGSVPNFVAMMNARAAQLGCVNTNFTNPSGYPDVNMYTNAYSLYIITLNAISHPLFNQYFGKTTAVLPATNTCPTPRVITNTDSLMDATSVYYNPNVIGGKTGSANRAGQCLVSVASSEGKTVISVVLGAKTRTMFDGNRVAMRYAESNRLINLGFENY</sequence>
<evidence type="ECO:0000313" key="13">
    <source>
        <dbReference type="Proteomes" id="UP000766246"/>
    </source>
</evidence>
<keyword evidence="2 10" id="KW-0732">Signal</keyword>
<evidence type="ECO:0000256" key="9">
    <source>
        <dbReference type="RuleBase" id="RU004016"/>
    </source>
</evidence>
<feature type="chain" id="PRO_5038821399" evidence="10">
    <location>
        <begin position="36"/>
        <end position="378"/>
    </location>
</feature>
<dbReference type="PANTHER" id="PTHR21581">
    <property type="entry name" value="D-ALANYL-D-ALANINE CARBOXYPEPTIDASE"/>
    <property type="match status" value="1"/>
</dbReference>
<feature type="active site" description="Acyl-ester intermediate" evidence="7">
    <location>
        <position position="142"/>
    </location>
</feature>
<keyword evidence="4" id="KW-0133">Cell shape</keyword>
<feature type="binding site" evidence="8">
    <location>
        <position position="320"/>
    </location>
    <ligand>
        <name>substrate</name>
    </ligand>
</feature>
<dbReference type="AlphaFoldDB" id="A0A927UCY9"/>
<evidence type="ECO:0000259" key="11">
    <source>
        <dbReference type="Pfam" id="PF00768"/>
    </source>
</evidence>
<protein>
    <submittedName>
        <fullName evidence="12">D-alanyl-D-alanine carboxypeptidase</fullName>
    </submittedName>
</protein>
<accession>A0A927UCY9</accession>
<dbReference type="InterPro" id="IPR001967">
    <property type="entry name" value="Peptidase_S11_N"/>
</dbReference>
<keyword evidence="12" id="KW-0121">Carboxypeptidase</keyword>
<evidence type="ECO:0000256" key="1">
    <source>
        <dbReference type="ARBA" id="ARBA00007164"/>
    </source>
</evidence>
<feature type="active site" evidence="7">
    <location>
        <position position="207"/>
    </location>
</feature>
<dbReference type="InterPro" id="IPR018044">
    <property type="entry name" value="Peptidase_S11"/>
</dbReference>
<feature type="domain" description="Peptidase S11 D-alanyl-D-alanine carboxypeptidase A N-terminal" evidence="11">
    <location>
        <begin position="112"/>
        <end position="351"/>
    </location>
</feature>
<dbReference type="SUPFAM" id="SSF56601">
    <property type="entry name" value="beta-lactamase/transpeptidase-like"/>
    <property type="match status" value="1"/>
</dbReference>
<evidence type="ECO:0000256" key="7">
    <source>
        <dbReference type="PIRSR" id="PIRSR618044-1"/>
    </source>
</evidence>
<gene>
    <name evidence="12" type="ORF">E7272_08260</name>
</gene>
<keyword evidence="6" id="KW-0961">Cell wall biogenesis/degradation</keyword>
<evidence type="ECO:0000256" key="2">
    <source>
        <dbReference type="ARBA" id="ARBA00022729"/>
    </source>
</evidence>
<dbReference type="InterPro" id="IPR012338">
    <property type="entry name" value="Beta-lactam/transpept-like"/>
</dbReference>
<dbReference type="GO" id="GO:0071555">
    <property type="term" value="P:cell wall organization"/>
    <property type="evidence" value="ECO:0007669"/>
    <property type="project" value="UniProtKB-KW"/>
</dbReference>
<dbReference type="PRINTS" id="PR00725">
    <property type="entry name" value="DADACBPTASE1"/>
</dbReference>
<keyword evidence="3" id="KW-0378">Hydrolase</keyword>
<dbReference type="GO" id="GO:0006508">
    <property type="term" value="P:proteolysis"/>
    <property type="evidence" value="ECO:0007669"/>
    <property type="project" value="InterPro"/>
</dbReference>
<dbReference type="GO" id="GO:0009252">
    <property type="term" value="P:peptidoglycan biosynthetic process"/>
    <property type="evidence" value="ECO:0007669"/>
    <property type="project" value="UniProtKB-KW"/>
</dbReference>
<dbReference type="Pfam" id="PF00768">
    <property type="entry name" value="Peptidase_S11"/>
    <property type="match status" value="1"/>
</dbReference>
<evidence type="ECO:0000256" key="10">
    <source>
        <dbReference type="SAM" id="SignalP"/>
    </source>
</evidence>
<evidence type="ECO:0000313" key="12">
    <source>
        <dbReference type="EMBL" id="MBE5919823.1"/>
    </source>
</evidence>
<keyword evidence="5" id="KW-0573">Peptidoglycan synthesis</keyword>
<evidence type="ECO:0000256" key="4">
    <source>
        <dbReference type="ARBA" id="ARBA00022960"/>
    </source>
</evidence>
<dbReference type="Gene3D" id="3.40.710.10">
    <property type="entry name" value="DD-peptidase/beta-lactamase superfamily"/>
    <property type="match status" value="1"/>
</dbReference>
<organism evidence="12 13">
    <name type="scientific">Pseudobutyrivibrio ruminis</name>
    <dbReference type="NCBI Taxonomy" id="46206"/>
    <lineage>
        <taxon>Bacteria</taxon>
        <taxon>Bacillati</taxon>
        <taxon>Bacillota</taxon>
        <taxon>Clostridia</taxon>
        <taxon>Lachnospirales</taxon>
        <taxon>Lachnospiraceae</taxon>
        <taxon>Pseudobutyrivibrio</taxon>
    </lineage>
</organism>
<dbReference type="GO" id="GO:0009002">
    <property type="term" value="F:serine-type D-Ala-D-Ala carboxypeptidase activity"/>
    <property type="evidence" value="ECO:0007669"/>
    <property type="project" value="InterPro"/>
</dbReference>
<evidence type="ECO:0000256" key="6">
    <source>
        <dbReference type="ARBA" id="ARBA00023316"/>
    </source>
</evidence>
<comment type="similarity">
    <text evidence="1 9">Belongs to the peptidase S11 family.</text>
</comment>
<feature type="active site" description="Proton acceptor" evidence="7">
    <location>
        <position position="145"/>
    </location>
</feature>
<proteinExistence type="inferred from homology"/>
<evidence type="ECO:0000256" key="8">
    <source>
        <dbReference type="PIRSR" id="PIRSR618044-2"/>
    </source>
</evidence>
<dbReference type="Proteomes" id="UP000766246">
    <property type="component" value="Unassembled WGS sequence"/>
</dbReference>
<evidence type="ECO:0000256" key="5">
    <source>
        <dbReference type="ARBA" id="ARBA00022984"/>
    </source>
</evidence>
<dbReference type="EMBL" id="SVER01000019">
    <property type="protein sequence ID" value="MBE5919823.1"/>
    <property type="molecule type" value="Genomic_DNA"/>
</dbReference>
<name>A0A927UCY9_9FIRM</name>
<keyword evidence="12" id="KW-0645">Protease</keyword>
<reference evidence="12" key="1">
    <citation type="submission" date="2019-04" db="EMBL/GenBank/DDBJ databases">
        <title>Evolution of Biomass-Degrading Anaerobic Consortia Revealed by Metagenomics.</title>
        <authorList>
            <person name="Peng X."/>
        </authorList>
    </citation>
    <scope>NUCLEOTIDE SEQUENCE</scope>
    <source>
        <strain evidence="12">SIG311</strain>
    </source>
</reference>
<comment type="caution">
    <text evidence="12">The sequence shown here is derived from an EMBL/GenBank/DDBJ whole genome shotgun (WGS) entry which is preliminary data.</text>
</comment>
<feature type="signal peptide" evidence="10">
    <location>
        <begin position="1"/>
        <end position="35"/>
    </location>
</feature>